<dbReference type="SMART" id="SM00252">
    <property type="entry name" value="SH2"/>
    <property type="match status" value="1"/>
</dbReference>
<dbReference type="SUPFAM" id="SSF55550">
    <property type="entry name" value="SH2 domain"/>
    <property type="match status" value="1"/>
</dbReference>
<dbReference type="PANTHER" id="PTHR14388">
    <property type="entry name" value="T CELL-SPECIFIC ADAPTER PROTEIN TSAD"/>
    <property type="match status" value="1"/>
</dbReference>
<protein>
    <recommendedName>
        <fullName evidence="4">SH2 domain-containing protein</fullName>
    </recommendedName>
</protein>
<evidence type="ECO:0000256" key="1">
    <source>
        <dbReference type="ARBA" id="ARBA00022999"/>
    </source>
</evidence>
<keyword evidence="6" id="KW-1185">Reference proteome</keyword>
<dbReference type="PRINTS" id="PR00401">
    <property type="entry name" value="SH2DOMAIN"/>
</dbReference>
<reference evidence="5 6" key="1">
    <citation type="journal article" date="2019" name="Sci. Data">
        <title>Hybrid genome assembly and annotation of Danionella translucida.</title>
        <authorList>
            <person name="Kadobianskyi M."/>
            <person name="Schulze L."/>
            <person name="Schuelke M."/>
            <person name="Judkewitz B."/>
        </authorList>
    </citation>
    <scope>NUCLEOTIDE SEQUENCE [LARGE SCALE GENOMIC DNA]</scope>
    <source>
        <strain evidence="5 6">Bolton</strain>
    </source>
</reference>
<dbReference type="PROSITE" id="PS50001">
    <property type="entry name" value="SH2"/>
    <property type="match status" value="1"/>
</dbReference>
<dbReference type="AlphaFoldDB" id="A0A553QLK4"/>
<feature type="compositionally biased region" description="Polar residues" evidence="3">
    <location>
        <begin position="284"/>
        <end position="293"/>
    </location>
</feature>
<comment type="caution">
    <text evidence="5">The sequence shown here is derived from an EMBL/GenBank/DDBJ whole genome shotgun (WGS) entry which is preliminary data.</text>
</comment>
<proteinExistence type="predicted"/>
<evidence type="ECO:0000313" key="6">
    <source>
        <dbReference type="Proteomes" id="UP000316079"/>
    </source>
</evidence>
<feature type="region of interest" description="Disordered" evidence="3">
    <location>
        <begin position="197"/>
        <end position="293"/>
    </location>
</feature>
<feature type="compositionally biased region" description="Polar residues" evidence="3">
    <location>
        <begin position="401"/>
        <end position="411"/>
    </location>
</feature>
<dbReference type="PANTHER" id="PTHR14388:SF6">
    <property type="entry name" value="SH2 DOMAIN-CONTAINING PROTEIN 7"/>
    <property type="match status" value="1"/>
</dbReference>
<dbReference type="OrthoDB" id="6108017at2759"/>
<feature type="region of interest" description="Disordered" evidence="3">
    <location>
        <begin position="401"/>
        <end position="426"/>
    </location>
</feature>
<name>A0A553QLK4_9TELE</name>
<evidence type="ECO:0000256" key="3">
    <source>
        <dbReference type="SAM" id="MobiDB-lite"/>
    </source>
</evidence>
<organism evidence="5 6">
    <name type="scientific">Danionella cerebrum</name>
    <dbReference type="NCBI Taxonomy" id="2873325"/>
    <lineage>
        <taxon>Eukaryota</taxon>
        <taxon>Metazoa</taxon>
        <taxon>Chordata</taxon>
        <taxon>Craniata</taxon>
        <taxon>Vertebrata</taxon>
        <taxon>Euteleostomi</taxon>
        <taxon>Actinopterygii</taxon>
        <taxon>Neopterygii</taxon>
        <taxon>Teleostei</taxon>
        <taxon>Ostariophysi</taxon>
        <taxon>Cypriniformes</taxon>
        <taxon>Danionidae</taxon>
        <taxon>Danioninae</taxon>
        <taxon>Danionella</taxon>
    </lineage>
</organism>
<dbReference type="GO" id="GO:0005737">
    <property type="term" value="C:cytoplasm"/>
    <property type="evidence" value="ECO:0007669"/>
    <property type="project" value="TreeGrafter"/>
</dbReference>
<evidence type="ECO:0000256" key="2">
    <source>
        <dbReference type="PROSITE-ProRule" id="PRU00191"/>
    </source>
</evidence>
<dbReference type="InterPro" id="IPR000980">
    <property type="entry name" value="SH2"/>
</dbReference>
<feature type="compositionally biased region" description="Basic and acidic residues" evidence="3">
    <location>
        <begin position="271"/>
        <end position="282"/>
    </location>
</feature>
<evidence type="ECO:0000259" key="4">
    <source>
        <dbReference type="PROSITE" id="PS50001"/>
    </source>
</evidence>
<feature type="compositionally biased region" description="Basic and acidic residues" evidence="3">
    <location>
        <begin position="214"/>
        <end position="225"/>
    </location>
</feature>
<gene>
    <name evidence="5" type="ORF">DNTS_009688</name>
</gene>
<dbReference type="InterPro" id="IPR036860">
    <property type="entry name" value="SH2_dom_sf"/>
</dbReference>
<sequence>MLTTEQTEAVLNQKMDIPDGLHEERTEGLTANKGSKNHVLQWFVETQHIIQSDGHFPPWFQGLVTRQEAEDQLRDKSIGCFLIRLSEKAIGYILSYKGVDRCRHFIINQTNTGLFAVSGDCTTHNSLMELIDHFKSTPIQPFGEYLISSDPERDFTEKEPGDELYDVVQPNARSNSGVSVKALRSLWEQTSLVTQHIPVPRSKSNRKLTTSTSIDRDSLSEERKNPPPLKKNAPLRNSLSVDLPCTQPFDAQQDPAESKPSLSSEAGESETPDKECQSHELKSPPQQENQQSSLYSHNLTPLIPQQTAYSVLERQFLQIGAGEIPLQPNPLYQSSPAPCHGMENDKVVEVEYDDPTSCILLSENLYQDVHEQFGGDTYNPESNTYDDIPMTENNMYASLDEMQTPSQNNPGKKNHKWWKFRQENKK</sequence>
<dbReference type="Pfam" id="PF00017">
    <property type="entry name" value="SH2"/>
    <property type="match status" value="1"/>
</dbReference>
<accession>A0A553QLK4</accession>
<feature type="domain" description="SH2" evidence="4">
    <location>
        <begin position="59"/>
        <end position="135"/>
    </location>
</feature>
<dbReference type="Gene3D" id="3.30.505.10">
    <property type="entry name" value="SH2 domain"/>
    <property type="match status" value="1"/>
</dbReference>
<dbReference type="Proteomes" id="UP000316079">
    <property type="component" value="Unassembled WGS sequence"/>
</dbReference>
<evidence type="ECO:0000313" key="5">
    <source>
        <dbReference type="EMBL" id="TRY90807.1"/>
    </source>
</evidence>
<dbReference type="EMBL" id="SRMA01025802">
    <property type="protein sequence ID" value="TRY90807.1"/>
    <property type="molecule type" value="Genomic_DNA"/>
</dbReference>
<keyword evidence="1 2" id="KW-0727">SH2 domain</keyword>